<feature type="signal peptide" evidence="1">
    <location>
        <begin position="1"/>
        <end position="24"/>
    </location>
</feature>
<name>A0A812PWG9_9DINO</name>
<gene>
    <name evidence="2" type="ORF">SNAT2548_LOCUS18371</name>
</gene>
<dbReference type="EMBL" id="CAJNDS010002143">
    <property type="protein sequence ID" value="CAE7349369.1"/>
    <property type="molecule type" value="Genomic_DNA"/>
</dbReference>
<keyword evidence="1" id="KW-0732">Signal</keyword>
<evidence type="ECO:0000313" key="2">
    <source>
        <dbReference type="EMBL" id="CAE7349369.1"/>
    </source>
</evidence>
<evidence type="ECO:0000313" key="3">
    <source>
        <dbReference type="Proteomes" id="UP000604046"/>
    </source>
</evidence>
<dbReference type="AlphaFoldDB" id="A0A812PWG9"/>
<accession>A0A812PWG9</accession>
<dbReference type="Proteomes" id="UP000604046">
    <property type="component" value="Unassembled WGS sequence"/>
</dbReference>
<reference evidence="2" key="1">
    <citation type="submission" date="2021-02" db="EMBL/GenBank/DDBJ databases">
        <authorList>
            <person name="Dougan E. K."/>
            <person name="Rhodes N."/>
            <person name="Thang M."/>
            <person name="Chan C."/>
        </authorList>
    </citation>
    <scope>NUCLEOTIDE SEQUENCE</scope>
</reference>
<organism evidence="2 3">
    <name type="scientific">Symbiodinium natans</name>
    <dbReference type="NCBI Taxonomy" id="878477"/>
    <lineage>
        <taxon>Eukaryota</taxon>
        <taxon>Sar</taxon>
        <taxon>Alveolata</taxon>
        <taxon>Dinophyceae</taxon>
        <taxon>Suessiales</taxon>
        <taxon>Symbiodiniaceae</taxon>
        <taxon>Symbiodinium</taxon>
    </lineage>
</organism>
<protein>
    <submittedName>
        <fullName evidence="2">Uncharacterized protein</fullName>
    </submittedName>
</protein>
<feature type="chain" id="PRO_5032496785" evidence="1">
    <location>
        <begin position="25"/>
        <end position="113"/>
    </location>
</feature>
<keyword evidence="3" id="KW-1185">Reference proteome</keyword>
<sequence length="113" mass="12525">MAAELWPWLNATMELWSSLLGCQACTFKSSEEEILVEAHDTEEMPQASDANVFRCIQCRRLSADEPLQAVVAHKPTQVRGCAHGPFCGRCASSVRKQVLGLCVCRALVSEFRL</sequence>
<evidence type="ECO:0000256" key="1">
    <source>
        <dbReference type="SAM" id="SignalP"/>
    </source>
</evidence>
<comment type="caution">
    <text evidence="2">The sequence shown here is derived from an EMBL/GenBank/DDBJ whole genome shotgun (WGS) entry which is preliminary data.</text>
</comment>
<proteinExistence type="predicted"/>